<comment type="caution">
    <text evidence="3">The sequence shown here is derived from an EMBL/GenBank/DDBJ whole genome shotgun (WGS) entry which is preliminary data.</text>
</comment>
<dbReference type="InterPro" id="IPR032465">
    <property type="entry name" value="ACMSD"/>
</dbReference>
<dbReference type="EMBL" id="BAABJO010000003">
    <property type="protein sequence ID" value="GAA5114081.1"/>
    <property type="molecule type" value="Genomic_DNA"/>
</dbReference>
<dbReference type="InterPro" id="IPR006680">
    <property type="entry name" value="Amidohydro-rel"/>
</dbReference>
<dbReference type="Pfam" id="PF04909">
    <property type="entry name" value="Amidohydro_2"/>
    <property type="match status" value="1"/>
</dbReference>
<sequence>MGPRYDGGSTLVIIDLHRHLWSIFERYAAAREIAARGGVVGIHAHSEAPVQDVEARAAEIRAEMEKAGVDRSCLLLADYGLRLGEGDRSIVEENRLATDLARADPDHFIAFVGVDPRRPDAVDIVRDALDAGARGLKLHPCSGYSPADPVCRPLYALAGERGVPVAVHTGAMAAPLVSTYASPLHIDEPAADFPDTNFVVLHAGQRAWFPLALDIARWKPNVYLELSLWQGLLIEDEARFIGRVSEIKHGIGLGRVVFGSDCPGISKVMPLHTWVDAFRALPETARRHGVEITDDEVGQMLGGTAAALMGLSR</sequence>
<reference evidence="4" key="1">
    <citation type="journal article" date="2019" name="Int. J. Syst. Evol. Microbiol.">
        <title>The Global Catalogue of Microorganisms (GCM) 10K type strain sequencing project: providing services to taxonomists for standard genome sequencing and annotation.</title>
        <authorList>
            <consortium name="The Broad Institute Genomics Platform"/>
            <consortium name="The Broad Institute Genome Sequencing Center for Infectious Disease"/>
            <person name="Wu L."/>
            <person name="Ma J."/>
        </authorList>
    </citation>
    <scope>NUCLEOTIDE SEQUENCE [LARGE SCALE GENOMIC DNA]</scope>
    <source>
        <strain evidence="4">JCM 18302</strain>
    </source>
</reference>
<feature type="domain" description="Amidohydrolase-related" evidence="2">
    <location>
        <begin position="14"/>
        <end position="311"/>
    </location>
</feature>
<protein>
    <submittedName>
        <fullName evidence="3">Amidohydrolase family protein</fullName>
    </submittedName>
</protein>
<organism evidence="3 4">
    <name type="scientific">Pseudonocardia adelaidensis</name>
    <dbReference type="NCBI Taxonomy" id="648754"/>
    <lineage>
        <taxon>Bacteria</taxon>
        <taxon>Bacillati</taxon>
        <taxon>Actinomycetota</taxon>
        <taxon>Actinomycetes</taxon>
        <taxon>Pseudonocardiales</taxon>
        <taxon>Pseudonocardiaceae</taxon>
        <taxon>Pseudonocardia</taxon>
    </lineage>
</organism>
<dbReference type="Proteomes" id="UP001500804">
    <property type="component" value="Unassembled WGS sequence"/>
</dbReference>
<keyword evidence="1" id="KW-0456">Lyase</keyword>
<evidence type="ECO:0000313" key="3">
    <source>
        <dbReference type="EMBL" id="GAA5114081.1"/>
    </source>
</evidence>
<evidence type="ECO:0000259" key="2">
    <source>
        <dbReference type="Pfam" id="PF04909"/>
    </source>
</evidence>
<dbReference type="SUPFAM" id="SSF51556">
    <property type="entry name" value="Metallo-dependent hydrolases"/>
    <property type="match status" value="1"/>
</dbReference>
<accession>A0ABP9NCC5</accession>
<dbReference type="Gene3D" id="3.20.20.140">
    <property type="entry name" value="Metal-dependent hydrolases"/>
    <property type="match status" value="1"/>
</dbReference>
<dbReference type="PANTHER" id="PTHR21240:SF19">
    <property type="entry name" value="CATALYTIC_ HYDROLASE"/>
    <property type="match status" value="1"/>
</dbReference>
<evidence type="ECO:0000256" key="1">
    <source>
        <dbReference type="ARBA" id="ARBA00023239"/>
    </source>
</evidence>
<keyword evidence="4" id="KW-1185">Reference proteome</keyword>
<dbReference type="InterPro" id="IPR032466">
    <property type="entry name" value="Metal_Hydrolase"/>
</dbReference>
<name>A0ABP9NCC5_9PSEU</name>
<evidence type="ECO:0000313" key="4">
    <source>
        <dbReference type="Proteomes" id="UP001500804"/>
    </source>
</evidence>
<gene>
    <name evidence="3" type="ORF">GCM10023320_10630</name>
</gene>
<proteinExistence type="predicted"/>
<dbReference type="PANTHER" id="PTHR21240">
    <property type="entry name" value="2-AMINO-3-CARBOXYLMUCONATE-6-SEMIALDEHYDE DECARBOXYLASE"/>
    <property type="match status" value="1"/>
</dbReference>